<name>A0ABD2I2M0_9BILA</name>
<evidence type="ECO:0000313" key="1">
    <source>
        <dbReference type="EMBL" id="KAL3070388.1"/>
    </source>
</evidence>
<organism evidence="1 2">
    <name type="scientific">Heterodera trifolii</name>
    <dbReference type="NCBI Taxonomy" id="157864"/>
    <lineage>
        <taxon>Eukaryota</taxon>
        <taxon>Metazoa</taxon>
        <taxon>Ecdysozoa</taxon>
        <taxon>Nematoda</taxon>
        <taxon>Chromadorea</taxon>
        <taxon>Rhabditida</taxon>
        <taxon>Tylenchina</taxon>
        <taxon>Tylenchomorpha</taxon>
        <taxon>Tylenchoidea</taxon>
        <taxon>Heteroderidae</taxon>
        <taxon>Heteroderinae</taxon>
        <taxon>Heterodera</taxon>
    </lineage>
</organism>
<dbReference type="AlphaFoldDB" id="A0ABD2I2M0"/>
<proteinExistence type="predicted"/>
<accession>A0ABD2I2M0</accession>
<dbReference type="EMBL" id="JBICBT010001381">
    <property type="protein sequence ID" value="KAL3070388.1"/>
    <property type="molecule type" value="Genomic_DNA"/>
</dbReference>
<comment type="caution">
    <text evidence="1">The sequence shown here is derived from an EMBL/GenBank/DDBJ whole genome shotgun (WGS) entry which is preliminary data.</text>
</comment>
<sequence length="342" mass="39665">MLDSRKEAEEKMAKAIFISADCWLSVFELLEPFQLGLGIAMISHRFNFFVDEHFKTRKWALRNIQIRNKIGGNGTNEMEIVKSYHGKPLPIPKMQLPRKVSGFKLIDISFIDRNVIAFLDHFRPLFAACPISLAISTYNDRILEFILHNIWPMFGKNIYAMELSAKILRQFVPTILNDFLLLRVVYCSDGFFTKFPCDDSAAASDGQMLAKWLFTPLQNDVPKVLKCWWNMNYGNWSSTIEAFKAEFANASSPAKFIVVIWFPSSFVDSIWAFDLTNELTHEQLTLKRTDFHNCFLLIRCPIARDESKWTKWEKKRLTGNFIFNGTKLTFKFVMGMTSEREG</sequence>
<evidence type="ECO:0000313" key="2">
    <source>
        <dbReference type="Proteomes" id="UP001620626"/>
    </source>
</evidence>
<reference evidence="1 2" key="1">
    <citation type="submission" date="2024-10" db="EMBL/GenBank/DDBJ databases">
        <authorList>
            <person name="Kim D."/>
        </authorList>
    </citation>
    <scope>NUCLEOTIDE SEQUENCE [LARGE SCALE GENOMIC DNA]</scope>
    <source>
        <strain evidence="1">BH-2024</strain>
    </source>
</reference>
<gene>
    <name evidence="1" type="ORF">niasHT_032178</name>
</gene>
<dbReference type="Proteomes" id="UP001620626">
    <property type="component" value="Unassembled WGS sequence"/>
</dbReference>
<evidence type="ECO:0008006" key="3">
    <source>
        <dbReference type="Google" id="ProtNLM"/>
    </source>
</evidence>
<protein>
    <recommendedName>
        <fullName evidence="3">F-box domain-containing protein</fullName>
    </recommendedName>
</protein>
<keyword evidence="2" id="KW-1185">Reference proteome</keyword>